<dbReference type="PANTHER" id="PTHR42918:SF15">
    <property type="entry name" value="LYSINE--TRNA LIGASE, CHLOROPLASTIC_MITOCHONDRIAL"/>
    <property type="match status" value="1"/>
</dbReference>
<evidence type="ECO:0000256" key="2">
    <source>
        <dbReference type="ARBA" id="ARBA00008226"/>
    </source>
</evidence>
<dbReference type="GO" id="GO:0006430">
    <property type="term" value="P:lysyl-tRNA aminoacylation"/>
    <property type="evidence" value="ECO:0007669"/>
    <property type="project" value="UniProtKB-UniRule"/>
</dbReference>
<dbReference type="FunFam" id="2.40.50.140:FF:000024">
    <property type="entry name" value="Lysine--tRNA ligase"/>
    <property type="match status" value="1"/>
</dbReference>
<keyword evidence="7 13" id="KW-0547">Nucleotide-binding</keyword>
<dbReference type="OrthoDB" id="9802326at2"/>
<dbReference type="InterPro" id="IPR045864">
    <property type="entry name" value="aa-tRNA-synth_II/BPL/LPL"/>
</dbReference>
<organism evidence="16 17">
    <name type="scientific">Photorhabdus luminescens</name>
    <name type="common">Xenorhabdus luminescens</name>
    <dbReference type="NCBI Taxonomy" id="29488"/>
    <lineage>
        <taxon>Bacteria</taxon>
        <taxon>Pseudomonadati</taxon>
        <taxon>Pseudomonadota</taxon>
        <taxon>Gammaproteobacteria</taxon>
        <taxon>Enterobacterales</taxon>
        <taxon>Morganellaceae</taxon>
        <taxon>Photorhabdus</taxon>
    </lineage>
</organism>
<dbReference type="GO" id="GO:0005524">
    <property type="term" value="F:ATP binding"/>
    <property type="evidence" value="ECO:0007669"/>
    <property type="project" value="UniProtKB-UniRule"/>
</dbReference>
<proteinExistence type="inferred from homology"/>
<evidence type="ECO:0000256" key="14">
    <source>
        <dbReference type="RuleBase" id="RU000336"/>
    </source>
</evidence>
<comment type="similarity">
    <text evidence="2 13">Belongs to the class-II aminoacyl-tRNA synthetase family.</text>
</comment>
<evidence type="ECO:0000256" key="11">
    <source>
        <dbReference type="ARBA" id="ARBA00023146"/>
    </source>
</evidence>
<evidence type="ECO:0000256" key="4">
    <source>
        <dbReference type="ARBA" id="ARBA00022490"/>
    </source>
</evidence>
<evidence type="ECO:0000256" key="13">
    <source>
        <dbReference type="HAMAP-Rule" id="MF_00252"/>
    </source>
</evidence>
<evidence type="ECO:0000256" key="10">
    <source>
        <dbReference type="ARBA" id="ARBA00022917"/>
    </source>
</evidence>
<dbReference type="Gene3D" id="2.40.50.140">
    <property type="entry name" value="Nucleic acid-binding proteins"/>
    <property type="match status" value="1"/>
</dbReference>
<dbReference type="FunFam" id="3.30.930.10:FF:000001">
    <property type="entry name" value="Lysine--tRNA ligase"/>
    <property type="match status" value="1"/>
</dbReference>
<keyword evidence="9 13" id="KW-0460">Magnesium</keyword>
<dbReference type="InterPro" id="IPR034762">
    <property type="entry name" value="Lys-tRNA-ligase_II_bac/euk"/>
</dbReference>
<dbReference type="PRINTS" id="PR00982">
    <property type="entry name" value="TRNASYNTHLYS"/>
</dbReference>
<evidence type="ECO:0000256" key="1">
    <source>
        <dbReference type="ARBA" id="ARBA00004496"/>
    </source>
</evidence>
<dbReference type="GO" id="GO:0005829">
    <property type="term" value="C:cytosol"/>
    <property type="evidence" value="ECO:0007669"/>
    <property type="project" value="UniProtKB-ARBA"/>
</dbReference>
<dbReference type="InterPro" id="IPR018149">
    <property type="entry name" value="Lys-tRNA-synth_II_C"/>
</dbReference>
<evidence type="ECO:0000313" key="17">
    <source>
        <dbReference type="Proteomes" id="UP000183223"/>
    </source>
</evidence>
<dbReference type="RefSeq" id="WP_049582307.1">
    <property type="nucleotide sequence ID" value="NZ_CAWQXX010000034.1"/>
</dbReference>
<dbReference type="SUPFAM" id="SSF55681">
    <property type="entry name" value="Class II aaRS and biotin synthetases"/>
    <property type="match status" value="1"/>
</dbReference>
<feature type="binding site" evidence="13">
    <location>
        <position position="421"/>
    </location>
    <ligand>
        <name>Mg(2+)</name>
        <dbReference type="ChEBI" id="CHEBI:18420"/>
        <label>2</label>
    </ligand>
</feature>
<dbReference type="Proteomes" id="UP000183223">
    <property type="component" value="Unassembled WGS sequence"/>
</dbReference>
<keyword evidence="6 13" id="KW-0479">Metal-binding</keyword>
<comment type="catalytic activity">
    <reaction evidence="12 13 14">
        <text>tRNA(Lys) + L-lysine + ATP = L-lysyl-tRNA(Lys) + AMP + diphosphate</text>
        <dbReference type="Rhea" id="RHEA:20792"/>
        <dbReference type="Rhea" id="RHEA-COMP:9696"/>
        <dbReference type="Rhea" id="RHEA-COMP:9697"/>
        <dbReference type="ChEBI" id="CHEBI:30616"/>
        <dbReference type="ChEBI" id="CHEBI:32551"/>
        <dbReference type="ChEBI" id="CHEBI:33019"/>
        <dbReference type="ChEBI" id="CHEBI:78442"/>
        <dbReference type="ChEBI" id="CHEBI:78529"/>
        <dbReference type="ChEBI" id="CHEBI:456215"/>
        <dbReference type="EC" id="6.1.1.6"/>
    </reaction>
</comment>
<comment type="subcellular location">
    <subcellularLocation>
        <location evidence="1 13">Cytoplasm</location>
    </subcellularLocation>
</comment>
<dbReference type="InterPro" id="IPR012340">
    <property type="entry name" value="NA-bd_OB-fold"/>
</dbReference>
<dbReference type="InterPro" id="IPR002313">
    <property type="entry name" value="Lys-tRNA-ligase_II"/>
</dbReference>
<dbReference type="HAMAP" id="MF_00252">
    <property type="entry name" value="Lys_tRNA_synth_class2"/>
    <property type="match status" value="1"/>
</dbReference>
<dbReference type="NCBIfam" id="NF001756">
    <property type="entry name" value="PRK00484.1"/>
    <property type="match status" value="1"/>
</dbReference>
<feature type="binding site" evidence="13">
    <location>
        <position position="421"/>
    </location>
    <ligand>
        <name>Mg(2+)</name>
        <dbReference type="ChEBI" id="CHEBI:18420"/>
        <label>1</label>
    </ligand>
</feature>
<dbReference type="PIRSF" id="PIRSF039101">
    <property type="entry name" value="LysRS2"/>
    <property type="match status" value="1"/>
</dbReference>
<dbReference type="Pfam" id="PF01336">
    <property type="entry name" value="tRNA_anti-codon"/>
    <property type="match status" value="1"/>
</dbReference>
<dbReference type="Pfam" id="PF00152">
    <property type="entry name" value="tRNA-synt_2"/>
    <property type="match status" value="1"/>
</dbReference>
<dbReference type="GeneID" id="45655326"/>
<keyword evidence="17" id="KW-1185">Reference proteome</keyword>
<keyword evidence="11 13" id="KW-0030">Aminoacyl-tRNA synthetase</keyword>
<keyword evidence="5 13" id="KW-0436">Ligase</keyword>
<feature type="binding site" evidence="13">
    <location>
        <position position="414"/>
    </location>
    <ligand>
        <name>Mg(2+)</name>
        <dbReference type="ChEBI" id="CHEBI:18420"/>
        <label>1</label>
    </ligand>
</feature>
<evidence type="ECO:0000256" key="6">
    <source>
        <dbReference type="ARBA" id="ARBA00022723"/>
    </source>
</evidence>
<dbReference type="GO" id="GO:0042803">
    <property type="term" value="F:protein homodimerization activity"/>
    <property type="evidence" value="ECO:0007669"/>
    <property type="project" value="UniProtKB-ARBA"/>
</dbReference>
<gene>
    <name evidence="13" type="primary">lysS</name>
    <name evidence="16" type="ORF">SAMN02982990_00729</name>
</gene>
<dbReference type="EMBL" id="FMWJ01000002">
    <property type="protein sequence ID" value="SCZ55336.1"/>
    <property type="molecule type" value="Genomic_DNA"/>
</dbReference>
<dbReference type="InterPro" id="IPR006195">
    <property type="entry name" value="aa-tRNA-synth_II"/>
</dbReference>
<dbReference type="GO" id="GO:0000287">
    <property type="term" value="F:magnesium ion binding"/>
    <property type="evidence" value="ECO:0007669"/>
    <property type="project" value="UniProtKB-UniRule"/>
</dbReference>
<feature type="domain" description="Aminoacyl-transfer RNA synthetases class-II family profile" evidence="15">
    <location>
        <begin position="183"/>
        <end position="502"/>
    </location>
</feature>
<dbReference type="AlphaFoldDB" id="A0A1G5Q1A2"/>
<evidence type="ECO:0000256" key="7">
    <source>
        <dbReference type="ARBA" id="ARBA00022741"/>
    </source>
</evidence>
<dbReference type="InterPro" id="IPR004365">
    <property type="entry name" value="NA-bd_OB_tRNA"/>
</dbReference>
<dbReference type="Gene3D" id="3.30.930.10">
    <property type="entry name" value="Bira Bifunctional Protein, Domain 2"/>
    <property type="match status" value="1"/>
</dbReference>
<evidence type="ECO:0000256" key="12">
    <source>
        <dbReference type="ARBA" id="ARBA00048573"/>
    </source>
</evidence>
<name>A0A1G5Q1A2_PHOLU</name>
<dbReference type="PANTHER" id="PTHR42918">
    <property type="entry name" value="LYSYL-TRNA SYNTHETASE"/>
    <property type="match status" value="1"/>
</dbReference>
<dbReference type="InterPro" id="IPR044136">
    <property type="entry name" value="Lys-tRNA-ligase_II_N"/>
</dbReference>
<evidence type="ECO:0000259" key="15">
    <source>
        <dbReference type="PROSITE" id="PS50862"/>
    </source>
</evidence>
<keyword evidence="8 13" id="KW-0067">ATP-binding</keyword>
<dbReference type="NCBIfam" id="TIGR00499">
    <property type="entry name" value="lysS_bact"/>
    <property type="match status" value="1"/>
</dbReference>
<keyword evidence="4 13" id="KW-0963">Cytoplasm</keyword>
<protein>
    <recommendedName>
        <fullName evidence="13">Lysine--tRNA ligase</fullName>
        <ecNumber evidence="13">6.1.1.6</ecNumber>
    </recommendedName>
    <alternativeName>
        <fullName evidence="13">Lysyl-tRNA synthetase</fullName>
        <shortName evidence="13">LysRS</shortName>
    </alternativeName>
</protein>
<evidence type="ECO:0000256" key="5">
    <source>
        <dbReference type="ARBA" id="ARBA00022598"/>
    </source>
</evidence>
<evidence type="ECO:0000313" key="16">
    <source>
        <dbReference type="EMBL" id="SCZ55336.1"/>
    </source>
</evidence>
<dbReference type="PROSITE" id="PS50862">
    <property type="entry name" value="AA_TRNA_LIGASE_II"/>
    <property type="match status" value="1"/>
</dbReference>
<evidence type="ECO:0000256" key="9">
    <source>
        <dbReference type="ARBA" id="ARBA00022842"/>
    </source>
</evidence>
<evidence type="ECO:0000256" key="3">
    <source>
        <dbReference type="ARBA" id="ARBA00011738"/>
    </source>
</evidence>
<dbReference type="CDD" id="cd04322">
    <property type="entry name" value="LysRS_N"/>
    <property type="match status" value="1"/>
</dbReference>
<accession>A0A1G5Q1A2</accession>
<comment type="cofactor">
    <cofactor evidence="13 14">
        <name>Mg(2+)</name>
        <dbReference type="ChEBI" id="CHEBI:18420"/>
    </cofactor>
    <text evidence="13 14">Binds 3 Mg(2+) ions per subunit.</text>
</comment>
<keyword evidence="10 13" id="KW-0648">Protein biosynthesis</keyword>
<dbReference type="GO" id="GO:0000049">
    <property type="term" value="F:tRNA binding"/>
    <property type="evidence" value="ECO:0007669"/>
    <property type="project" value="TreeGrafter"/>
</dbReference>
<dbReference type="EC" id="6.1.1.6" evidence="13"/>
<comment type="subunit">
    <text evidence="3 13">Homodimer.</text>
</comment>
<dbReference type="GO" id="GO:0004824">
    <property type="term" value="F:lysine-tRNA ligase activity"/>
    <property type="evidence" value="ECO:0007669"/>
    <property type="project" value="UniProtKB-UniRule"/>
</dbReference>
<dbReference type="STRING" id="29488.KS18_12690"/>
<dbReference type="SUPFAM" id="SSF50249">
    <property type="entry name" value="Nucleic acid-binding proteins"/>
    <property type="match status" value="1"/>
</dbReference>
<dbReference type="InterPro" id="IPR004364">
    <property type="entry name" value="Aa-tRNA-synt_II"/>
</dbReference>
<evidence type="ECO:0000256" key="8">
    <source>
        <dbReference type="ARBA" id="ARBA00022840"/>
    </source>
</evidence>
<reference evidence="17" key="1">
    <citation type="submission" date="2016-10" db="EMBL/GenBank/DDBJ databases">
        <authorList>
            <person name="Varghese N."/>
            <person name="Submissions S."/>
        </authorList>
    </citation>
    <scope>NUCLEOTIDE SEQUENCE [LARGE SCALE GENOMIC DNA]</scope>
    <source>
        <strain evidence="17">ATCC 29999</strain>
    </source>
</reference>
<sequence>MSQQQQGAEQAPDLNNELQTRREKLVALREQGIAFPNDFRRENISEDLHAKYDDKTQEELEALNIEVTVGGRMMTRRIMGKASFVTLQDMGGRIQLYVARDDLPEGIYNEQFKKWDLGDILGASGKLFKTKTGELSIHCTELRLLTKALRPLPDKFHGLADQETRYRQRYLDLIANDESRKTFQIRSQVLSALRSFMVSKGFMEVETPMMQVIPGGAAARPFTTHHNALDIDMYLRIAPELYLKRLVVGGFERVFEINRNFRNEGVSPRHNPEFTMMELYMAYADYKDLIVLIEELFRTLTQNILGNTLVKYGEQEFDFGKPFAQMTMKEAICKYRPATNMADLDDMDKAVAIAESLGIEVEKGWGLGRVQCEIFEETAESNLIQPTFITEYPAEVSPLARRNDENPFITDRFEFFIGGREIGNGFSELNDAEDQAERFAEQVRQKDEGDDEAMFYDEDYVTALEHGMPPTAGLGIGIDRMIMLLTDSHTIRDVILFPAMRPQK</sequence>
<dbReference type="CDD" id="cd00775">
    <property type="entry name" value="LysRS_core"/>
    <property type="match status" value="1"/>
</dbReference>